<accession>A0A0H3BYJ0</accession>
<dbReference type="EMBL" id="CP000829">
    <property type="protein sequence ID" value="ACI60515.1"/>
    <property type="molecule type" value="Genomic_DNA"/>
</dbReference>
<dbReference type="KEGG" id="soz:Spy49_0166"/>
<dbReference type="HOGENOM" id="CLU_2556910_0_0_9"/>
<name>A0A0H3BYJ0_STRPZ</name>
<dbReference type="AlphaFoldDB" id="A0A0H3BYJ0"/>
<proteinExistence type="predicted"/>
<reference evidence="1 2" key="1">
    <citation type="journal article" date="2008" name="J. Bacteriol.">
        <title>Genome sequence of a nephritogenic and highly transformable M49 strain of Streptococcus pyogenes.</title>
        <authorList>
            <person name="McShan W.M."/>
            <person name="Ferretti J.J."/>
            <person name="Karasawa T."/>
            <person name="Suvorov A.N."/>
            <person name="Lin S."/>
            <person name="Qin B."/>
            <person name="Jia H."/>
            <person name="Kenton S."/>
            <person name="Najar F."/>
            <person name="Wu H."/>
            <person name="Scott J."/>
            <person name="Roe B.A."/>
            <person name="Savic D.J."/>
        </authorList>
    </citation>
    <scope>NUCLEOTIDE SEQUENCE [LARGE SCALE GENOMIC DNA]</scope>
    <source>
        <strain evidence="1 2">NZ131</strain>
    </source>
</reference>
<protein>
    <submittedName>
        <fullName evidence="1">M protein trans-acting positive regulator-like protein</fullName>
    </submittedName>
</protein>
<sequence length="99" mass="11648">MFLTWENLFLTNQSRRRLKLLVVERSYNNVGNFLKEYFGGFFEIVNFDDLRLTMVDMVSLSSEYDVIVTDMILEQTTDSEILFFNQMAPSVVANRLTDM</sequence>
<gene>
    <name evidence="1" type="ordered locus">Spy49_0166</name>
</gene>
<dbReference type="Proteomes" id="UP000001039">
    <property type="component" value="Chromosome"/>
</dbReference>
<evidence type="ECO:0000313" key="2">
    <source>
        <dbReference type="Proteomes" id="UP000001039"/>
    </source>
</evidence>
<organism evidence="1 2">
    <name type="scientific">Streptococcus pyogenes serotype M49 (strain NZ131)</name>
    <dbReference type="NCBI Taxonomy" id="471876"/>
    <lineage>
        <taxon>Bacteria</taxon>
        <taxon>Bacillati</taxon>
        <taxon>Bacillota</taxon>
        <taxon>Bacilli</taxon>
        <taxon>Lactobacillales</taxon>
        <taxon>Streptococcaceae</taxon>
        <taxon>Streptococcus</taxon>
    </lineage>
</organism>
<evidence type="ECO:0000313" key="1">
    <source>
        <dbReference type="EMBL" id="ACI60515.1"/>
    </source>
</evidence>